<keyword evidence="6 9" id="KW-1133">Transmembrane helix</keyword>
<dbReference type="InterPro" id="IPR017588">
    <property type="entry name" value="UacT-like"/>
</dbReference>
<evidence type="ECO:0000256" key="7">
    <source>
        <dbReference type="ARBA" id="ARBA00023136"/>
    </source>
</evidence>
<feature type="transmembrane region" description="Helical" evidence="9">
    <location>
        <begin position="193"/>
        <end position="210"/>
    </location>
</feature>
<evidence type="ECO:0000256" key="6">
    <source>
        <dbReference type="ARBA" id="ARBA00022989"/>
    </source>
</evidence>
<protein>
    <submittedName>
        <fullName evidence="10">Purine permease</fullName>
    </submittedName>
</protein>
<keyword evidence="7 9" id="KW-0472">Membrane</keyword>
<comment type="caution">
    <text evidence="10">The sequence shown here is derived from an EMBL/GenBank/DDBJ whole genome shotgun (WGS) entry which is preliminary data.</text>
</comment>
<keyword evidence="4" id="KW-1003">Cell membrane</keyword>
<dbReference type="PANTHER" id="PTHR42810:SF4">
    <property type="entry name" value="URIC ACID TRANSPORTER UACT"/>
    <property type="match status" value="1"/>
</dbReference>
<evidence type="ECO:0000256" key="2">
    <source>
        <dbReference type="ARBA" id="ARBA00008821"/>
    </source>
</evidence>
<comment type="similarity">
    <text evidence="2">Belongs to the nucleobase:cation symporter-2 (NCS2) (TC 2.A.40) family.</text>
</comment>
<feature type="transmembrane region" description="Helical" evidence="9">
    <location>
        <begin position="432"/>
        <end position="450"/>
    </location>
</feature>
<evidence type="ECO:0000256" key="5">
    <source>
        <dbReference type="ARBA" id="ARBA00022692"/>
    </source>
</evidence>
<name>A0ABT8EGN9_9BURK</name>
<feature type="transmembrane region" description="Helical" evidence="9">
    <location>
        <begin position="112"/>
        <end position="131"/>
    </location>
</feature>
<comment type="subcellular location">
    <subcellularLocation>
        <location evidence="1">Cell membrane</location>
        <topology evidence="1">Multi-pass membrane protein</topology>
    </subcellularLocation>
</comment>
<feature type="transmembrane region" description="Helical" evidence="9">
    <location>
        <begin position="217"/>
        <end position="238"/>
    </location>
</feature>
<feature type="transmembrane region" description="Helical" evidence="9">
    <location>
        <begin position="340"/>
        <end position="362"/>
    </location>
</feature>
<feature type="transmembrane region" description="Helical" evidence="9">
    <location>
        <begin position="368"/>
        <end position="390"/>
    </location>
</feature>
<dbReference type="RefSeq" id="WP_266122230.1">
    <property type="nucleotide sequence ID" value="NZ_JAJHNU010000001.1"/>
</dbReference>
<evidence type="ECO:0000256" key="4">
    <source>
        <dbReference type="ARBA" id="ARBA00022475"/>
    </source>
</evidence>
<feature type="region of interest" description="Disordered" evidence="8">
    <location>
        <begin position="461"/>
        <end position="483"/>
    </location>
</feature>
<feature type="transmembrane region" description="Helical" evidence="9">
    <location>
        <begin position="402"/>
        <end position="420"/>
    </location>
</feature>
<evidence type="ECO:0000256" key="9">
    <source>
        <dbReference type="SAM" id="Phobius"/>
    </source>
</evidence>
<dbReference type="Pfam" id="PF00860">
    <property type="entry name" value="Xan_ur_permease"/>
    <property type="match status" value="1"/>
</dbReference>
<dbReference type="InterPro" id="IPR006043">
    <property type="entry name" value="NCS2"/>
</dbReference>
<accession>A0ABT8EGN9</accession>
<sequence>MSANTLANSNPRYEQGGVDEVLPFSRLATLGLQHVMVMYAGAIAVPLIIGAALNLSKDQITLLITADLLCCGLITIIQSWGVGIFGIRLPVMMGVSFAAVTPMIAIGQNPELGITGIFGACILAGAFSILISPIFSRLMGLFPPVVTGTIITVIGITLMRVGLNWAGGGSPLTKDTTTGQMIPNPDFGSPDNLLIAIGVLVLILVITKFARGFVANVAVLIGLLAGFLASLAMGKISFNGLDEAKWFAIVRPFEFGYPTFNFSAAAVISLIMIVIMVESLGMFLALGSICGRHPTREDLVRGLRTDGLGTLVGGILNTFPHSSFSQNVGLVSVTGVRSRWVCVMGGVFLILLGVFPKMAFVVASIPHYVLGGAGIVMFGMVASTGIRILLSADLSKNRYNPYIIAISLGFGMIPLVSEGLLSKMPESLQPLLHSGILLAAVSAIILNLFFNGMRTPVGHTSEVGSSKKASEAENDLASSPLKR</sequence>
<dbReference type="PANTHER" id="PTHR42810">
    <property type="entry name" value="PURINE PERMEASE C1399.01C-RELATED"/>
    <property type="match status" value="1"/>
</dbReference>
<feature type="transmembrane region" description="Helical" evidence="9">
    <location>
        <begin position="59"/>
        <end position="77"/>
    </location>
</feature>
<evidence type="ECO:0000313" key="11">
    <source>
        <dbReference type="Proteomes" id="UP001168613"/>
    </source>
</evidence>
<dbReference type="EMBL" id="JAJHNU010000001">
    <property type="protein sequence ID" value="MDN4120456.1"/>
    <property type="molecule type" value="Genomic_DNA"/>
</dbReference>
<dbReference type="InterPro" id="IPR006042">
    <property type="entry name" value="Xan_ur_permease"/>
</dbReference>
<organism evidence="10 11">
    <name type="scientific">Alcaligenes endophyticus</name>
    <dbReference type="NCBI Taxonomy" id="1929088"/>
    <lineage>
        <taxon>Bacteria</taxon>
        <taxon>Pseudomonadati</taxon>
        <taxon>Pseudomonadota</taxon>
        <taxon>Betaproteobacteria</taxon>
        <taxon>Burkholderiales</taxon>
        <taxon>Alcaligenaceae</taxon>
        <taxon>Alcaligenes</taxon>
    </lineage>
</organism>
<evidence type="ECO:0000256" key="1">
    <source>
        <dbReference type="ARBA" id="ARBA00004651"/>
    </source>
</evidence>
<gene>
    <name evidence="10" type="ORF">LMS43_04030</name>
</gene>
<reference evidence="10" key="1">
    <citation type="submission" date="2021-11" db="EMBL/GenBank/DDBJ databases">
        <title>Draft genome sequence of Alcaligenes endophyticus type strain CCUG 75668T.</title>
        <authorList>
            <person name="Salva-Serra F."/>
            <person name="Duran R.E."/>
            <person name="Seeger M."/>
            <person name="Moore E.R.B."/>
            <person name="Jaen-Luchoro D."/>
        </authorList>
    </citation>
    <scope>NUCLEOTIDE SEQUENCE</scope>
    <source>
        <strain evidence="10">CCUG 75668</strain>
    </source>
</reference>
<feature type="transmembrane region" description="Helical" evidence="9">
    <location>
        <begin position="35"/>
        <end position="53"/>
    </location>
</feature>
<keyword evidence="3" id="KW-0813">Transport</keyword>
<dbReference type="NCBIfam" id="TIGR00801">
    <property type="entry name" value="ncs2"/>
    <property type="match status" value="1"/>
</dbReference>
<dbReference type="NCBIfam" id="TIGR03173">
    <property type="entry name" value="pbuX"/>
    <property type="match status" value="1"/>
</dbReference>
<dbReference type="NCBIfam" id="NF037981">
    <property type="entry name" value="NCS2_1"/>
    <property type="match status" value="1"/>
</dbReference>
<feature type="transmembrane region" description="Helical" evidence="9">
    <location>
        <begin position="262"/>
        <end position="286"/>
    </location>
</feature>
<feature type="transmembrane region" description="Helical" evidence="9">
    <location>
        <begin position="138"/>
        <end position="163"/>
    </location>
</feature>
<keyword evidence="5 9" id="KW-0812">Transmembrane</keyword>
<evidence type="ECO:0000256" key="3">
    <source>
        <dbReference type="ARBA" id="ARBA00022448"/>
    </source>
</evidence>
<evidence type="ECO:0000313" key="10">
    <source>
        <dbReference type="EMBL" id="MDN4120456.1"/>
    </source>
</evidence>
<keyword evidence="11" id="KW-1185">Reference proteome</keyword>
<dbReference type="Proteomes" id="UP001168613">
    <property type="component" value="Unassembled WGS sequence"/>
</dbReference>
<proteinExistence type="inferred from homology"/>
<evidence type="ECO:0000256" key="8">
    <source>
        <dbReference type="SAM" id="MobiDB-lite"/>
    </source>
</evidence>